<protein>
    <submittedName>
        <fullName evidence="1">Uncharacterized protein</fullName>
    </submittedName>
</protein>
<gene>
    <name evidence="1" type="ORF">D3242_22985</name>
</gene>
<evidence type="ECO:0000313" key="2">
    <source>
        <dbReference type="Proteomes" id="UP000275530"/>
    </source>
</evidence>
<sequence length="436" mass="47939">MEIGTYRIVRSVLRDREYAPGGPNAREAISLYSSRQLNVYQAIINAFYQKSEDKNSDDSNHIIKRVIEGIVQNATANAPAQILEEQSTLALKSTIPVVTNANVDVVSALKLSDFGEDNPLVAFAGGLVFEIRNSYSPQPTNTPIAIVREMASYAAWRAIDEGSRDQTGAIFDRLNQISSEADQAVQKANKDMGVAANNFAVLTEQLRTRSTTAIEAAERAAEQVAAFQLHAKDLQARLDGFEADIQAKSLDAEEKLSSFLNAAQARTAYRQVVSYWSDRATDSWRALVISSLALAVFLIGLPILAVLENDTVINFLKHLTDATNVPLGSEPNAVVLTVATVSRLVVITIPLALYFWLIKLLVRFNIRSMLLMDDARQRETIIETYYKMIEQEAATKEDRSMILQALCRPPPGHGGDNVEPPSVTDIIERAVGKSVS</sequence>
<dbReference type="Pfam" id="PF19658">
    <property type="entry name" value="DUF6161"/>
    <property type="match status" value="1"/>
</dbReference>
<name>A0A6M7TJP5_9HYPH</name>
<evidence type="ECO:0000313" key="1">
    <source>
        <dbReference type="EMBL" id="RJT31127.1"/>
    </source>
</evidence>
<dbReference type="Proteomes" id="UP000275530">
    <property type="component" value="Unassembled WGS sequence"/>
</dbReference>
<dbReference type="RefSeq" id="WP_064982713.1">
    <property type="nucleotide sequence ID" value="NZ_CP033507.1"/>
</dbReference>
<proteinExistence type="predicted"/>
<keyword evidence="2" id="KW-1185">Reference proteome</keyword>
<dbReference type="AlphaFoldDB" id="A0A6M7TJP5"/>
<dbReference type="EMBL" id="QZXA01000009">
    <property type="protein sequence ID" value="RJT31127.1"/>
    <property type="molecule type" value="Genomic_DNA"/>
</dbReference>
<reference evidence="1 2" key="1">
    <citation type="submission" date="2018-09" db="EMBL/GenBank/DDBJ databases">
        <title>Mesorhizobium carmichaelinearum sp. nov. isolated from Carmichaelinea spp. root nodules in New Zealand.</title>
        <authorList>
            <person name="De Meyer S.E."/>
        </authorList>
    </citation>
    <scope>NUCLEOTIDE SEQUENCE [LARGE SCALE GENOMIC DNA]</scope>
    <source>
        <strain evidence="1 2">LMG 28313</strain>
    </source>
</reference>
<organism evidence="1 2">
    <name type="scientific">Mesorhizobium jarvisii</name>
    <dbReference type="NCBI Taxonomy" id="1777867"/>
    <lineage>
        <taxon>Bacteria</taxon>
        <taxon>Pseudomonadati</taxon>
        <taxon>Pseudomonadota</taxon>
        <taxon>Alphaproteobacteria</taxon>
        <taxon>Hyphomicrobiales</taxon>
        <taxon>Phyllobacteriaceae</taxon>
        <taxon>Mesorhizobium</taxon>
    </lineage>
</organism>
<dbReference type="InterPro" id="IPR046159">
    <property type="entry name" value="DUF6161"/>
</dbReference>
<accession>A0A6M7TJP5</accession>
<comment type="caution">
    <text evidence="1">The sequence shown here is derived from an EMBL/GenBank/DDBJ whole genome shotgun (WGS) entry which is preliminary data.</text>
</comment>